<dbReference type="Gene3D" id="1.10.10.10">
    <property type="entry name" value="Winged helix-like DNA-binding domain superfamily/Winged helix DNA-binding domain"/>
    <property type="match status" value="1"/>
</dbReference>
<dbReference type="Proteomes" id="UP000192917">
    <property type="component" value="Unassembled WGS sequence"/>
</dbReference>
<gene>
    <name evidence="5" type="ORF">SAMN05428998_11711</name>
</gene>
<dbReference type="GO" id="GO:0003677">
    <property type="term" value="F:DNA binding"/>
    <property type="evidence" value="ECO:0007669"/>
    <property type="project" value="UniProtKB-KW"/>
</dbReference>
<dbReference type="NCBIfam" id="NF033788">
    <property type="entry name" value="HTH_metalloreg"/>
    <property type="match status" value="1"/>
</dbReference>
<keyword evidence="2 5" id="KW-0238">DNA-binding</keyword>
<name>A0A1Y6C8D7_9PROT</name>
<dbReference type="EMBL" id="FWZX01000017">
    <property type="protein sequence ID" value="SMF47586.1"/>
    <property type="molecule type" value="Genomic_DNA"/>
</dbReference>
<reference evidence="5 6" key="1">
    <citation type="submission" date="2017-04" db="EMBL/GenBank/DDBJ databases">
        <authorList>
            <person name="Afonso C.L."/>
            <person name="Miller P.J."/>
            <person name="Scott M.A."/>
            <person name="Spackman E."/>
            <person name="Goraichik I."/>
            <person name="Dimitrov K.M."/>
            <person name="Suarez D.L."/>
            <person name="Swayne D.E."/>
        </authorList>
    </citation>
    <scope>NUCLEOTIDE SEQUENCE [LARGE SCALE GENOMIC DNA]</scope>
    <source>
        <strain evidence="5 6">USBA 355</strain>
    </source>
</reference>
<dbReference type="InterPro" id="IPR036390">
    <property type="entry name" value="WH_DNA-bd_sf"/>
</dbReference>
<feature type="domain" description="HTH arsR-type" evidence="4">
    <location>
        <begin position="39"/>
        <end position="136"/>
    </location>
</feature>
<dbReference type="PANTHER" id="PTHR43132">
    <property type="entry name" value="ARSENICAL RESISTANCE OPERON REPRESSOR ARSR-RELATED"/>
    <property type="match status" value="1"/>
</dbReference>
<accession>A0A1Y6C8D7</accession>
<dbReference type="InterPro" id="IPR011991">
    <property type="entry name" value="ArsR-like_HTH"/>
</dbReference>
<sequence length="146" mass="15712">MQGAVPKGFILSLSKGEALPRPGSSLSERLTGASFIDISKNMEIYRAARCLETLGHPTRLEAFRLLIKAGPEGLPVGEVQAHLDVPASTLSHHIALLVRAGLVEQRREGRVLRCLANFGLMNELVGFLADECCRGVSAPLPKRDAS</sequence>
<keyword evidence="1" id="KW-0805">Transcription regulation</keyword>
<dbReference type="GO" id="GO:0003700">
    <property type="term" value="F:DNA-binding transcription factor activity"/>
    <property type="evidence" value="ECO:0007669"/>
    <property type="project" value="InterPro"/>
</dbReference>
<evidence type="ECO:0000313" key="6">
    <source>
        <dbReference type="Proteomes" id="UP000192917"/>
    </source>
</evidence>
<evidence type="ECO:0000256" key="3">
    <source>
        <dbReference type="ARBA" id="ARBA00023163"/>
    </source>
</evidence>
<dbReference type="PROSITE" id="PS50987">
    <property type="entry name" value="HTH_ARSR_2"/>
    <property type="match status" value="1"/>
</dbReference>
<dbReference type="Pfam" id="PF12840">
    <property type="entry name" value="HTH_20"/>
    <property type="match status" value="1"/>
</dbReference>
<dbReference type="InterPro" id="IPR051011">
    <property type="entry name" value="Metal_resp_trans_reg"/>
</dbReference>
<keyword evidence="3" id="KW-0804">Transcription</keyword>
<evidence type="ECO:0000256" key="2">
    <source>
        <dbReference type="ARBA" id="ARBA00023125"/>
    </source>
</evidence>
<keyword evidence="6" id="KW-1185">Reference proteome</keyword>
<dbReference type="PRINTS" id="PR00778">
    <property type="entry name" value="HTHARSR"/>
</dbReference>
<dbReference type="InterPro" id="IPR001845">
    <property type="entry name" value="HTH_ArsR_DNA-bd_dom"/>
</dbReference>
<evidence type="ECO:0000256" key="1">
    <source>
        <dbReference type="ARBA" id="ARBA00023015"/>
    </source>
</evidence>
<dbReference type="AlphaFoldDB" id="A0A1Y6C8D7"/>
<dbReference type="SMART" id="SM00418">
    <property type="entry name" value="HTH_ARSR"/>
    <property type="match status" value="1"/>
</dbReference>
<dbReference type="SUPFAM" id="SSF46785">
    <property type="entry name" value="Winged helix' DNA-binding domain"/>
    <property type="match status" value="1"/>
</dbReference>
<protein>
    <submittedName>
        <fullName evidence="5">DNA-binding transcriptional regulator, ArsR family</fullName>
    </submittedName>
</protein>
<evidence type="ECO:0000259" key="4">
    <source>
        <dbReference type="PROSITE" id="PS50987"/>
    </source>
</evidence>
<dbReference type="STRING" id="560819.SAMN05428998_11711"/>
<evidence type="ECO:0000313" key="5">
    <source>
        <dbReference type="EMBL" id="SMF47586.1"/>
    </source>
</evidence>
<dbReference type="InterPro" id="IPR036388">
    <property type="entry name" value="WH-like_DNA-bd_sf"/>
</dbReference>
<organism evidence="5 6">
    <name type="scientific">Tistlia consotensis USBA 355</name>
    <dbReference type="NCBI Taxonomy" id="560819"/>
    <lineage>
        <taxon>Bacteria</taxon>
        <taxon>Pseudomonadati</taxon>
        <taxon>Pseudomonadota</taxon>
        <taxon>Alphaproteobacteria</taxon>
        <taxon>Rhodospirillales</taxon>
        <taxon>Rhodovibrionaceae</taxon>
        <taxon>Tistlia</taxon>
    </lineage>
</organism>
<dbReference type="CDD" id="cd00090">
    <property type="entry name" value="HTH_ARSR"/>
    <property type="match status" value="1"/>
</dbReference>
<dbReference type="PANTHER" id="PTHR43132:SF2">
    <property type="entry name" value="ARSENICAL RESISTANCE OPERON REPRESSOR ARSR-RELATED"/>
    <property type="match status" value="1"/>
</dbReference>
<proteinExistence type="predicted"/>